<dbReference type="AlphaFoldDB" id="F6DCR7"/>
<keyword evidence="7 10" id="KW-0275">Fatty acid biosynthesis</keyword>
<feature type="binding site" evidence="10">
    <location>
        <position position="8"/>
    </location>
    <ligand>
        <name>Mg(2+)</name>
        <dbReference type="ChEBI" id="CHEBI:18420"/>
    </ligand>
</feature>
<dbReference type="OrthoDB" id="517356at2"/>
<evidence type="ECO:0000256" key="9">
    <source>
        <dbReference type="ARBA" id="ARBA00054726"/>
    </source>
</evidence>
<dbReference type="Gene3D" id="3.90.470.20">
    <property type="entry name" value="4'-phosphopantetheinyl transferase domain"/>
    <property type="match status" value="1"/>
</dbReference>
<keyword evidence="4 10" id="KW-0276">Fatty acid metabolism</keyword>
<accession>F6DCR7</accession>
<evidence type="ECO:0000259" key="11">
    <source>
        <dbReference type="Pfam" id="PF01648"/>
    </source>
</evidence>
<dbReference type="Proteomes" id="UP000009232">
    <property type="component" value="Chromosome"/>
</dbReference>
<dbReference type="HOGENOM" id="CLU_089696_3_1_6"/>
<evidence type="ECO:0000256" key="4">
    <source>
        <dbReference type="ARBA" id="ARBA00022832"/>
    </source>
</evidence>
<evidence type="ECO:0000256" key="1">
    <source>
        <dbReference type="ARBA" id="ARBA00022516"/>
    </source>
</evidence>
<proteinExistence type="inferred from homology"/>
<comment type="cofactor">
    <cofactor evidence="10">
        <name>Mg(2+)</name>
        <dbReference type="ChEBI" id="CHEBI:18420"/>
    </cofactor>
</comment>
<evidence type="ECO:0000256" key="2">
    <source>
        <dbReference type="ARBA" id="ARBA00022679"/>
    </source>
</evidence>
<keyword evidence="1 10" id="KW-0444">Lipid biosynthesis</keyword>
<dbReference type="STRING" id="717773.Thicy_0881"/>
<dbReference type="eggNOG" id="COG0736">
    <property type="taxonomic scope" value="Bacteria"/>
</dbReference>
<keyword evidence="6 10" id="KW-0443">Lipid metabolism</keyword>
<comment type="catalytic activity">
    <reaction evidence="8 10">
        <text>apo-[ACP] + CoA = holo-[ACP] + adenosine 3',5'-bisphosphate + H(+)</text>
        <dbReference type="Rhea" id="RHEA:12068"/>
        <dbReference type="Rhea" id="RHEA-COMP:9685"/>
        <dbReference type="Rhea" id="RHEA-COMP:9690"/>
        <dbReference type="ChEBI" id="CHEBI:15378"/>
        <dbReference type="ChEBI" id="CHEBI:29999"/>
        <dbReference type="ChEBI" id="CHEBI:57287"/>
        <dbReference type="ChEBI" id="CHEBI:58343"/>
        <dbReference type="ChEBI" id="CHEBI:64479"/>
        <dbReference type="EC" id="2.7.8.7"/>
    </reaction>
</comment>
<reference evidence="12 13" key="1">
    <citation type="submission" date="2011-05" db="EMBL/GenBank/DDBJ databases">
        <title>Complete sequence of Thioalkalimicrobium cyclicum ALM1.</title>
        <authorList>
            <consortium name="US DOE Joint Genome Institute"/>
            <person name="Lucas S."/>
            <person name="Han J."/>
            <person name="Lapidus A."/>
            <person name="Cheng J.-F."/>
            <person name="Goodwin L."/>
            <person name="Pitluck S."/>
            <person name="Peters L."/>
            <person name="Mikhailova N."/>
            <person name="Davenport K."/>
            <person name="Han C."/>
            <person name="Tapia R."/>
            <person name="Land M."/>
            <person name="Hauser L."/>
            <person name="Kyrpides N."/>
            <person name="Ivanova N."/>
            <person name="Pagani I."/>
            <person name="Kappler U."/>
            <person name="Woyke T."/>
        </authorList>
    </citation>
    <scope>NUCLEOTIDE SEQUENCE [LARGE SCALE GENOMIC DNA]</scope>
    <source>
        <strain evidence="13">DSM 14477 / JCM 11371 / ALM1</strain>
    </source>
</reference>
<protein>
    <recommendedName>
        <fullName evidence="10">Holo-[acyl-carrier-protein] synthase</fullName>
        <shortName evidence="10">Holo-ACP synthase</shortName>
        <ecNumber evidence="10">2.7.8.7</ecNumber>
    </recommendedName>
    <alternativeName>
        <fullName evidence="10">4'-phosphopantetheinyl transferase AcpS</fullName>
    </alternativeName>
</protein>
<evidence type="ECO:0000256" key="6">
    <source>
        <dbReference type="ARBA" id="ARBA00023098"/>
    </source>
</evidence>
<comment type="function">
    <text evidence="10">Transfers the 4'-phosphopantetheine moiety from coenzyme A to a Ser of acyl-carrier-protein.</text>
</comment>
<evidence type="ECO:0000313" key="13">
    <source>
        <dbReference type="Proteomes" id="UP000009232"/>
    </source>
</evidence>
<name>F6DCR7_THICA</name>
<dbReference type="GO" id="GO:0000287">
    <property type="term" value="F:magnesium ion binding"/>
    <property type="evidence" value="ECO:0007669"/>
    <property type="project" value="UniProtKB-UniRule"/>
</dbReference>
<comment type="function">
    <text evidence="9">Transfers the 4'-phosphopantetheine moiety from coenzyme A to the 'Ser-36' of acyl-carrier-protein.</text>
</comment>
<dbReference type="KEGG" id="tcy:Thicy_0881"/>
<dbReference type="GO" id="GO:0006633">
    <property type="term" value="P:fatty acid biosynthetic process"/>
    <property type="evidence" value="ECO:0007669"/>
    <property type="project" value="UniProtKB-UniRule"/>
</dbReference>
<dbReference type="NCBIfam" id="TIGR00516">
    <property type="entry name" value="acpS"/>
    <property type="match status" value="1"/>
</dbReference>
<evidence type="ECO:0000256" key="8">
    <source>
        <dbReference type="ARBA" id="ARBA00050875"/>
    </source>
</evidence>
<dbReference type="HAMAP" id="MF_00101">
    <property type="entry name" value="AcpS"/>
    <property type="match status" value="1"/>
</dbReference>
<evidence type="ECO:0000256" key="10">
    <source>
        <dbReference type="HAMAP-Rule" id="MF_00101"/>
    </source>
</evidence>
<dbReference type="InterPro" id="IPR002582">
    <property type="entry name" value="ACPS"/>
</dbReference>
<dbReference type="SUPFAM" id="SSF56214">
    <property type="entry name" value="4'-phosphopantetheinyl transferase"/>
    <property type="match status" value="1"/>
</dbReference>
<keyword evidence="13" id="KW-1185">Reference proteome</keyword>
<comment type="subcellular location">
    <subcellularLocation>
        <location evidence="10">Cytoplasm</location>
    </subcellularLocation>
</comment>
<dbReference type="GO" id="GO:0008897">
    <property type="term" value="F:holo-[acyl-carrier-protein] synthase activity"/>
    <property type="evidence" value="ECO:0007669"/>
    <property type="project" value="UniProtKB-UniRule"/>
</dbReference>
<evidence type="ECO:0000256" key="7">
    <source>
        <dbReference type="ARBA" id="ARBA00023160"/>
    </source>
</evidence>
<evidence type="ECO:0000256" key="5">
    <source>
        <dbReference type="ARBA" id="ARBA00022842"/>
    </source>
</evidence>
<dbReference type="InterPro" id="IPR008278">
    <property type="entry name" value="4-PPantetheinyl_Trfase_dom"/>
</dbReference>
<dbReference type="Pfam" id="PF01648">
    <property type="entry name" value="ACPS"/>
    <property type="match status" value="1"/>
</dbReference>
<evidence type="ECO:0000256" key="3">
    <source>
        <dbReference type="ARBA" id="ARBA00022723"/>
    </source>
</evidence>
<evidence type="ECO:0000313" key="12">
    <source>
        <dbReference type="EMBL" id="AEG31653.1"/>
    </source>
</evidence>
<dbReference type="EC" id="2.7.8.7" evidence="10"/>
<sequence>MIKGIGTDLVELARIEQLMARQGDAFAKRLLAEAEWDDYQACLRLSEQHSHSVQQVKFLAKRWAFKEALAKALGTGIAQGISFKQLMLGHDDLGKPMASLTGAALARAEDLGISDWQVSISDERHYAVAFVIGQGD</sequence>
<keyword evidence="5 10" id="KW-0460">Magnesium</keyword>
<dbReference type="InterPro" id="IPR037143">
    <property type="entry name" value="4-PPantetheinyl_Trfase_dom_sf"/>
</dbReference>
<dbReference type="GO" id="GO:0005737">
    <property type="term" value="C:cytoplasm"/>
    <property type="evidence" value="ECO:0007669"/>
    <property type="project" value="UniProtKB-SubCell"/>
</dbReference>
<dbReference type="RefSeq" id="WP_013835431.1">
    <property type="nucleotide sequence ID" value="NC_015581.1"/>
</dbReference>
<keyword evidence="2 10" id="KW-0808">Transferase</keyword>
<feature type="binding site" evidence="10">
    <location>
        <position position="67"/>
    </location>
    <ligand>
        <name>Mg(2+)</name>
        <dbReference type="ChEBI" id="CHEBI:18420"/>
    </ligand>
</feature>
<keyword evidence="3 10" id="KW-0479">Metal-binding</keyword>
<dbReference type="EMBL" id="CP002776">
    <property type="protein sequence ID" value="AEG31653.1"/>
    <property type="molecule type" value="Genomic_DNA"/>
</dbReference>
<keyword evidence="10" id="KW-0963">Cytoplasm</keyword>
<feature type="domain" description="4'-phosphopantetheinyl transferase" evidence="11">
    <location>
        <begin position="4"/>
        <end position="127"/>
    </location>
</feature>
<gene>
    <name evidence="10" type="primary">acpS</name>
    <name evidence="12" type="ordered locus">Thicy_0881</name>
</gene>
<dbReference type="InterPro" id="IPR004568">
    <property type="entry name" value="Ppantetheine-prot_Trfase_dom"/>
</dbReference>
<dbReference type="NCBIfam" id="TIGR00556">
    <property type="entry name" value="pantethn_trn"/>
    <property type="match status" value="1"/>
</dbReference>
<comment type="similarity">
    <text evidence="10">Belongs to the P-Pant transferase superfamily. AcpS family.</text>
</comment>
<organism evidence="12 13">
    <name type="scientific">Thiomicrospira cyclica (strain DSM 14477 / JCM 11371 / ALM1)</name>
    <name type="common">Thioalkalimicrobium cyclicum</name>
    <dbReference type="NCBI Taxonomy" id="717773"/>
    <lineage>
        <taxon>Bacteria</taxon>
        <taxon>Pseudomonadati</taxon>
        <taxon>Pseudomonadota</taxon>
        <taxon>Gammaproteobacteria</taxon>
        <taxon>Thiotrichales</taxon>
        <taxon>Piscirickettsiaceae</taxon>
        <taxon>Thiomicrospira</taxon>
    </lineage>
</organism>
<dbReference type="FunFam" id="3.90.470.20:FF:000001">
    <property type="entry name" value="Holo-[acyl-carrier-protein] synthase"/>
    <property type="match status" value="1"/>
</dbReference>